<proteinExistence type="predicted"/>
<accession>A0A6S6VGK7</accession>
<dbReference type="Proteomes" id="UP000472372">
    <property type="component" value="Chromosome 1"/>
</dbReference>
<evidence type="ECO:0000313" key="2">
    <source>
        <dbReference type="Proteomes" id="UP000472372"/>
    </source>
</evidence>
<dbReference type="EMBL" id="HG992977">
    <property type="protein sequence ID" value="CAE6998579.1"/>
    <property type="molecule type" value="Genomic_DNA"/>
</dbReference>
<protein>
    <submittedName>
        <fullName evidence="1">Uncharacterized protein</fullName>
    </submittedName>
</protein>
<reference evidence="1" key="1">
    <citation type="submission" date="2021-02" db="EMBL/GenBank/DDBJ databases">
        <authorList>
            <person name="Syme A R."/>
            <person name="Syme A R."/>
            <person name="Moolhuijzen P."/>
        </authorList>
    </citation>
    <scope>NUCLEOTIDE SEQUENCE</scope>
    <source>
        <strain evidence="1">W1-1</strain>
    </source>
</reference>
<gene>
    <name evidence="1" type="ORF">PTTW11_00741</name>
</gene>
<evidence type="ECO:0000313" key="1">
    <source>
        <dbReference type="EMBL" id="CAE6998579.1"/>
    </source>
</evidence>
<organism evidence="1 2">
    <name type="scientific">Pyrenophora teres f. teres</name>
    <dbReference type="NCBI Taxonomy" id="97479"/>
    <lineage>
        <taxon>Eukaryota</taxon>
        <taxon>Fungi</taxon>
        <taxon>Dikarya</taxon>
        <taxon>Ascomycota</taxon>
        <taxon>Pezizomycotina</taxon>
        <taxon>Dothideomycetes</taxon>
        <taxon>Pleosporomycetidae</taxon>
        <taxon>Pleosporales</taxon>
        <taxon>Pleosporineae</taxon>
        <taxon>Pleosporaceae</taxon>
        <taxon>Pyrenophora</taxon>
    </lineage>
</organism>
<name>A0A6S6VGK7_9PLEO</name>
<dbReference type="AlphaFoldDB" id="A0A6S6VGK7"/>
<sequence>MSGYYFCSECGDGPHNTIYNPSCPNCYRPQNNSHQAIDIGHYAYGPDAHATASYATTDINTLGVGYPFDVSSLTAGLSGNNAPYNQCPKQPPNEQWVCCKCREGGGSVAMDKGCASCSNHWRCGGCTVYDASKKM</sequence>